<comment type="caution">
    <text evidence="1">The sequence shown here is derived from an EMBL/GenBank/DDBJ whole genome shotgun (WGS) entry which is preliminary data.</text>
</comment>
<protein>
    <submittedName>
        <fullName evidence="1">Uncharacterized protein</fullName>
    </submittedName>
</protein>
<organism evidence="1 2">
    <name type="scientific">Castilleja foliolosa</name>
    <dbReference type="NCBI Taxonomy" id="1961234"/>
    <lineage>
        <taxon>Eukaryota</taxon>
        <taxon>Viridiplantae</taxon>
        <taxon>Streptophyta</taxon>
        <taxon>Embryophyta</taxon>
        <taxon>Tracheophyta</taxon>
        <taxon>Spermatophyta</taxon>
        <taxon>Magnoliopsida</taxon>
        <taxon>eudicotyledons</taxon>
        <taxon>Gunneridae</taxon>
        <taxon>Pentapetalae</taxon>
        <taxon>asterids</taxon>
        <taxon>lamiids</taxon>
        <taxon>Lamiales</taxon>
        <taxon>Orobanchaceae</taxon>
        <taxon>Pedicularideae</taxon>
        <taxon>Castillejinae</taxon>
        <taxon>Castilleja</taxon>
    </lineage>
</organism>
<dbReference type="EMBL" id="JAVIJP010000053">
    <property type="protein sequence ID" value="KAL3624417.1"/>
    <property type="molecule type" value="Genomic_DNA"/>
</dbReference>
<dbReference type="AlphaFoldDB" id="A0ABD3C4D3"/>
<proteinExistence type="predicted"/>
<sequence>MLCLVMFYANEDSFTDRIARMVADPYFKLSVMGLKLPTSTSTFF</sequence>
<keyword evidence="2" id="KW-1185">Reference proteome</keyword>
<gene>
    <name evidence="1" type="ORF">CASFOL_031085</name>
</gene>
<evidence type="ECO:0000313" key="1">
    <source>
        <dbReference type="EMBL" id="KAL3624417.1"/>
    </source>
</evidence>
<name>A0ABD3C4D3_9LAMI</name>
<accession>A0ABD3C4D3</accession>
<dbReference type="Proteomes" id="UP001632038">
    <property type="component" value="Unassembled WGS sequence"/>
</dbReference>
<reference evidence="2" key="1">
    <citation type="journal article" date="2024" name="IScience">
        <title>Strigolactones Initiate the Formation of Haustorium-like Structures in Castilleja.</title>
        <authorList>
            <person name="Buerger M."/>
            <person name="Peterson D."/>
            <person name="Chory J."/>
        </authorList>
    </citation>
    <scope>NUCLEOTIDE SEQUENCE [LARGE SCALE GENOMIC DNA]</scope>
</reference>
<evidence type="ECO:0000313" key="2">
    <source>
        <dbReference type="Proteomes" id="UP001632038"/>
    </source>
</evidence>